<proteinExistence type="predicted"/>
<dbReference type="PANTHER" id="PTHR23235:SF120">
    <property type="entry name" value="KRUPPEL-LIKE FACTOR 15"/>
    <property type="match status" value="1"/>
</dbReference>
<keyword evidence="7" id="KW-1185">Reference proteome</keyword>
<name>A0A1R2C0H4_9CILI</name>
<feature type="domain" description="C2H2-type" evidence="5">
    <location>
        <begin position="36"/>
        <end position="63"/>
    </location>
</feature>
<organism evidence="6 7">
    <name type="scientific">Stentor coeruleus</name>
    <dbReference type="NCBI Taxonomy" id="5963"/>
    <lineage>
        <taxon>Eukaryota</taxon>
        <taxon>Sar</taxon>
        <taxon>Alveolata</taxon>
        <taxon>Ciliophora</taxon>
        <taxon>Postciliodesmatophora</taxon>
        <taxon>Heterotrichea</taxon>
        <taxon>Heterotrichida</taxon>
        <taxon>Stentoridae</taxon>
        <taxon>Stentor</taxon>
    </lineage>
</organism>
<dbReference type="SMART" id="SM00355">
    <property type="entry name" value="ZnF_C2H2"/>
    <property type="match status" value="3"/>
</dbReference>
<gene>
    <name evidence="6" type="ORF">SteCoe_16841</name>
</gene>
<dbReference type="InterPro" id="IPR036236">
    <property type="entry name" value="Znf_C2H2_sf"/>
</dbReference>
<keyword evidence="2 4" id="KW-0863">Zinc-finger</keyword>
<evidence type="ECO:0000256" key="1">
    <source>
        <dbReference type="ARBA" id="ARBA00022723"/>
    </source>
</evidence>
<dbReference type="Proteomes" id="UP000187209">
    <property type="component" value="Unassembled WGS sequence"/>
</dbReference>
<dbReference type="Pfam" id="PF13894">
    <property type="entry name" value="zf-C2H2_4"/>
    <property type="match status" value="1"/>
</dbReference>
<feature type="domain" description="C2H2-type" evidence="5">
    <location>
        <begin position="64"/>
        <end position="93"/>
    </location>
</feature>
<protein>
    <recommendedName>
        <fullName evidence="5">C2H2-type domain-containing protein</fullName>
    </recommendedName>
</protein>
<evidence type="ECO:0000256" key="4">
    <source>
        <dbReference type="PROSITE-ProRule" id="PRU00042"/>
    </source>
</evidence>
<feature type="domain" description="C2H2-type" evidence="5">
    <location>
        <begin position="5"/>
        <end position="30"/>
    </location>
</feature>
<dbReference type="InterPro" id="IPR013087">
    <property type="entry name" value="Znf_C2H2_type"/>
</dbReference>
<dbReference type="PROSITE" id="PS00028">
    <property type="entry name" value="ZINC_FINGER_C2H2_1"/>
    <property type="match status" value="3"/>
</dbReference>
<dbReference type="AlphaFoldDB" id="A0A1R2C0H4"/>
<keyword evidence="1" id="KW-0479">Metal-binding</keyword>
<evidence type="ECO:0000313" key="6">
    <source>
        <dbReference type="EMBL" id="OMJ82435.1"/>
    </source>
</evidence>
<keyword evidence="3" id="KW-0862">Zinc</keyword>
<dbReference type="PANTHER" id="PTHR23235">
    <property type="entry name" value="KRUEPPEL-LIKE TRANSCRIPTION FACTOR"/>
    <property type="match status" value="1"/>
</dbReference>
<evidence type="ECO:0000256" key="2">
    <source>
        <dbReference type="ARBA" id="ARBA00022771"/>
    </source>
</evidence>
<comment type="caution">
    <text evidence="6">The sequence shown here is derived from an EMBL/GenBank/DDBJ whole genome shotgun (WGS) entry which is preliminary data.</text>
</comment>
<dbReference type="EMBL" id="MPUH01000340">
    <property type="protein sequence ID" value="OMJ82435.1"/>
    <property type="molecule type" value="Genomic_DNA"/>
</dbReference>
<dbReference type="PROSITE" id="PS50157">
    <property type="entry name" value="ZINC_FINGER_C2H2_2"/>
    <property type="match status" value="3"/>
</dbReference>
<dbReference type="GO" id="GO:0000978">
    <property type="term" value="F:RNA polymerase II cis-regulatory region sequence-specific DNA binding"/>
    <property type="evidence" value="ECO:0007669"/>
    <property type="project" value="TreeGrafter"/>
</dbReference>
<evidence type="ECO:0000313" key="7">
    <source>
        <dbReference type="Proteomes" id="UP000187209"/>
    </source>
</evidence>
<sequence>MKELYKCSVTGCEKVYVSGSILKRHILAFHGLVNKFKCEICKKSLASRQNLKEHVFTHTREKPYKCEELGCWMTFRQGTHLSAHKKFHQKKTYGLNIQKIVESFWCQEFHDDISVKNPNFILPDFRTSSKFKSFISVL</sequence>
<dbReference type="SUPFAM" id="SSF57667">
    <property type="entry name" value="beta-beta-alpha zinc fingers"/>
    <property type="match status" value="2"/>
</dbReference>
<evidence type="ECO:0000256" key="3">
    <source>
        <dbReference type="ARBA" id="ARBA00022833"/>
    </source>
</evidence>
<reference evidence="6 7" key="1">
    <citation type="submission" date="2016-11" db="EMBL/GenBank/DDBJ databases">
        <title>The macronuclear genome of Stentor coeruleus: a giant cell with tiny introns.</title>
        <authorList>
            <person name="Slabodnick M."/>
            <person name="Ruby J.G."/>
            <person name="Reiff S.B."/>
            <person name="Swart E.C."/>
            <person name="Gosai S."/>
            <person name="Prabakaran S."/>
            <person name="Witkowska E."/>
            <person name="Larue G.E."/>
            <person name="Fisher S."/>
            <person name="Freeman R.M."/>
            <person name="Gunawardena J."/>
            <person name="Chu W."/>
            <person name="Stover N.A."/>
            <person name="Gregory B.D."/>
            <person name="Nowacki M."/>
            <person name="Derisi J."/>
            <person name="Roy S.W."/>
            <person name="Marshall W.F."/>
            <person name="Sood P."/>
        </authorList>
    </citation>
    <scope>NUCLEOTIDE SEQUENCE [LARGE SCALE GENOMIC DNA]</scope>
    <source>
        <strain evidence="6">WM001</strain>
    </source>
</reference>
<dbReference type="GO" id="GO:0008270">
    <property type="term" value="F:zinc ion binding"/>
    <property type="evidence" value="ECO:0007669"/>
    <property type="project" value="UniProtKB-KW"/>
</dbReference>
<dbReference type="OrthoDB" id="313247at2759"/>
<accession>A0A1R2C0H4</accession>
<dbReference type="GO" id="GO:0000981">
    <property type="term" value="F:DNA-binding transcription factor activity, RNA polymerase II-specific"/>
    <property type="evidence" value="ECO:0007669"/>
    <property type="project" value="TreeGrafter"/>
</dbReference>
<dbReference type="Gene3D" id="3.30.160.60">
    <property type="entry name" value="Classic Zinc Finger"/>
    <property type="match status" value="2"/>
</dbReference>
<evidence type="ECO:0000259" key="5">
    <source>
        <dbReference type="PROSITE" id="PS50157"/>
    </source>
</evidence>